<gene>
    <name evidence="2" type="ORF">NG99_13330</name>
</gene>
<organism evidence="2 3">
    <name type="scientific">Erwinia typographi</name>
    <dbReference type="NCBI Taxonomy" id="371042"/>
    <lineage>
        <taxon>Bacteria</taxon>
        <taxon>Pseudomonadati</taxon>
        <taxon>Pseudomonadota</taxon>
        <taxon>Gammaproteobacteria</taxon>
        <taxon>Enterobacterales</taxon>
        <taxon>Erwiniaceae</taxon>
        <taxon>Erwinia</taxon>
    </lineage>
</organism>
<dbReference type="EMBL" id="JRUQ01000039">
    <property type="protein sequence ID" value="KGT92908.1"/>
    <property type="molecule type" value="Genomic_DNA"/>
</dbReference>
<keyword evidence="1" id="KW-1133">Transmembrane helix</keyword>
<name>A0A0A4A4V3_9GAMM</name>
<protein>
    <submittedName>
        <fullName evidence="2">Uncharacterized protein</fullName>
    </submittedName>
</protein>
<dbReference type="Proteomes" id="UP000030351">
    <property type="component" value="Unassembled WGS sequence"/>
</dbReference>
<dbReference type="AlphaFoldDB" id="A0A0A4A4V3"/>
<keyword evidence="3" id="KW-1185">Reference proteome</keyword>
<evidence type="ECO:0000313" key="3">
    <source>
        <dbReference type="Proteomes" id="UP000030351"/>
    </source>
</evidence>
<sequence>MATLARRFARMAIFIALFCLGARIIDPSTFISLELTEAYAQWQDGYVSQENFEDLWVIAWLLSSLIFAIIGDVLIIRIARRVRR</sequence>
<evidence type="ECO:0000256" key="1">
    <source>
        <dbReference type="SAM" id="Phobius"/>
    </source>
</evidence>
<reference evidence="2 3" key="1">
    <citation type="submission" date="2014-10" db="EMBL/GenBank/DDBJ databases">
        <title>Genome sequence of Erwinia typographi M043b.</title>
        <authorList>
            <person name="Chan K.-G."/>
            <person name="Tan W.-S."/>
        </authorList>
    </citation>
    <scope>NUCLEOTIDE SEQUENCE [LARGE SCALE GENOMIC DNA]</scope>
    <source>
        <strain evidence="2 3">M043b</strain>
    </source>
</reference>
<comment type="caution">
    <text evidence="2">The sequence shown here is derived from an EMBL/GenBank/DDBJ whole genome shotgun (WGS) entry which is preliminary data.</text>
</comment>
<dbReference type="eggNOG" id="ENOG502ZGNM">
    <property type="taxonomic scope" value="Bacteria"/>
</dbReference>
<keyword evidence="1" id="KW-0812">Transmembrane</keyword>
<evidence type="ECO:0000313" key="2">
    <source>
        <dbReference type="EMBL" id="KGT92908.1"/>
    </source>
</evidence>
<feature type="transmembrane region" description="Helical" evidence="1">
    <location>
        <begin position="56"/>
        <end position="79"/>
    </location>
</feature>
<accession>A0A0A4A4V3</accession>
<dbReference type="STRING" id="371042.NG99_13330"/>
<proteinExistence type="predicted"/>
<keyword evidence="1" id="KW-0472">Membrane</keyword>